<dbReference type="InterPro" id="IPR024855">
    <property type="entry name" value="UNC79"/>
</dbReference>
<keyword evidence="2" id="KW-1185">Reference proteome</keyword>
<gene>
    <name evidence="1" type="ORF">QYM36_013793</name>
</gene>
<evidence type="ECO:0000313" key="1">
    <source>
        <dbReference type="EMBL" id="KAK2710266.1"/>
    </source>
</evidence>
<name>A0AA88HR17_ARTSF</name>
<sequence length="189" mass="20734">MGTRAAAFSAKVQNLQDYYIRLIHQTQPLPSGNDIANTLKSLSASLLGVLKDVPGQPFVFLRKREKEQQRLNCLPSLDYRGFHAALAQLLEVIPLITSGIQSFGQAVLLAVSALVPFLEQDLIDTLPYTVSTCLAFFPTCLQPDIIQCLCCHLFPYTIGAGDYNDPANVQATQSISAVLMMVLQFTTNN</sequence>
<dbReference type="Pfam" id="PF14776">
    <property type="entry name" value="UNC-79"/>
    <property type="match status" value="1"/>
</dbReference>
<protein>
    <submittedName>
        <fullName evidence="1">Uncharacterized protein</fullName>
    </submittedName>
</protein>
<accession>A0AA88HR17</accession>
<dbReference type="EMBL" id="JAVRJZ010000017">
    <property type="protein sequence ID" value="KAK2710266.1"/>
    <property type="molecule type" value="Genomic_DNA"/>
</dbReference>
<organism evidence="1 2">
    <name type="scientific">Artemia franciscana</name>
    <name type="common">Brine shrimp</name>
    <name type="synonym">Artemia sanfranciscana</name>
    <dbReference type="NCBI Taxonomy" id="6661"/>
    <lineage>
        <taxon>Eukaryota</taxon>
        <taxon>Metazoa</taxon>
        <taxon>Ecdysozoa</taxon>
        <taxon>Arthropoda</taxon>
        <taxon>Crustacea</taxon>
        <taxon>Branchiopoda</taxon>
        <taxon>Anostraca</taxon>
        <taxon>Artemiidae</taxon>
        <taxon>Artemia</taxon>
    </lineage>
</organism>
<feature type="non-terminal residue" evidence="1">
    <location>
        <position position="189"/>
    </location>
</feature>
<proteinExistence type="predicted"/>
<evidence type="ECO:0000313" key="2">
    <source>
        <dbReference type="Proteomes" id="UP001187531"/>
    </source>
</evidence>
<comment type="caution">
    <text evidence="1">The sequence shown here is derived from an EMBL/GenBank/DDBJ whole genome shotgun (WGS) entry which is preliminary data.</text>
</comment>
<dbReference type="PANTHER" id="PTHR21696:SF2">
    <property type="entry name" value="PROTEIN UNC-79 HOMOLOG"/>
    <property type="match status" value="1"/>
</dbReference>
<dbReference type="Proteomes" id="UP001187531">
    <property type="component" value="Unassembled WGS sequence"/>
</dbReference>
<reference evidence="1" key="1">
    <citation type="submission" date="2023-07" db="EMBL/GenBank/DDBJ databases">
        <title>Chromosome-level genome assembly of Artemia franciscana.</title>
        <authorList>
            <person name="Jo E."/>
        </authorList>
    </citation>
    <scope>NUCLEOTIDE SEQUENCE</scope>
    <source>
        <tissue evidence="1">Whole body</tissue>
    </source>
</reference>
<dbReference type="PANTHER" id="PTHR21696">
    <property type="entry name" value="PROTEIN UNC-79 HOMOLOG"/>
    <property type="match status" value="1"/>
</dbReference>
<dbReference type="AlphaFoldDB" id="A0AA88HR17"/>